<dbReference type="AlphaFoldDB" id="A0A929KZ64"/>
<organism evidence="1 2">
    <name type="scientific">Mucilaginibacter myungsuensis</name>
    <dbReference type="NCBI Taxonomy" id="649104"/>
    <lineage>
        <taxon>Bacteria</taxon>
        <taxon>Pseudomonadati</taxon>
        <taxon>Bacteroidota</taxon>
        <taxon>Sphingobacteriia</taxon>
        <taxon>Sphingobacteriales</taxon>
        <taxon>Sphingobacteriaceae</taxon>
        <taxon>Mucilaginibacter</taxon>
    </lineage>
</organism>
<gene>
    <name evidence="1" type="ORF">IRJ16_21100</name>
</gene>
<accession>A0A929KZ64</accession>
<protein>
    <submittedName>
        <fullName evidence="1">Uncharacterized protein</fullName>
    </submittedName>
</protein>
<keyword evidence="2" id="KW-1185">Reference proteome</keyword>
<dbReference type="Proteomes" id="UP000622475">
    <property type="component" value="Unassembled WGS sequence"/>
</dbReference>
<sequence length="60" mass="6804">MAKRQPPIELFTGRVIKQKANYLHQNPVVAGYVIKGYHWKYSSAIDYVEGKGLVDVTLLV</sequence>
<comment type="caution">
    <text evidence="1">The sequence shown here is derived from an EMBL/GenBank/DDBJ whole genome shotgun (WGS) entry which is preliminary data.</text>
</comment>
<evidence type="ECO:0000313" key="2">
    <source>
        <dbReference type="Proteomes" id="UP000622475"/>
    </source>
</evidence>
<proteinExistence type="predicted"/>
<evidence type="ECO:0000313" key="1">
    <source>
        <dbReference type="EMBL" id="MBE9664391.1"/>
    </source>
</evidence>
<name>A0A929KZ64_9SPHI</name>
<dbReference type="GO" id="GO:0003677">
    <property type="term" value="F:DNA binding"/>
    <property type="evidence" value="ECO:0007669"/>
    <property type="project" value="InterPro"/>
</dbReference>
<dbReference type="RefSeq" id="WP_194113639.1">
    <property type="nucleotide sequence ID" value="NZ_JADFFL010000011.1"/>
</dbReference>
<dbReference type="GO" id="GO:0004803">
    <property type="term" value="F:transposase activity"/>
    <property type="evidence" value="ECO:0007669"/>
    <property type="project" value="InterPro"/>
</dbReference>
<dbReference type="GO" id="GO:0006313">
    <property type="term" value="P:DNA transposition"/>
    <property type="evidence" value="ECO:0007669"/>
    <property type="project" value="InterPro"/>
</dbReference>
<reference evidence="1" key="1">
    <citation type="submission" date="2020-10" db="EMBL/GenBank/DDBJ databases">
        <title>Mucilaginibacter mali sp. nov., isolated from rhizosphere soil of apple orchard.</title>
        <authorList>
            <person name="Lee J.-S."/>
            <person name="Kim H.S."/>
            <person name="Kim J.-S."/>
        </authorList>
    </citation>
    <scope>NUCLEOTIDE SEQUENCE</scope>
    <source>
        <strain evidence="1">KCTC 22746</strain>
    </source>
</reference>
<dbReference type="EMBL" id="JADFFL010000011">
    <property type="protein sequence ID" value="MBE9664391.1"/>
    <property type="molecule type" value="Genomic_DNA"/>
</dbReference>
<dbReference type="Gene3D" id="3.30.70.1290">
    <property type="entry name" value="Transposase IS200-like"/>
    <property type="match status" value="1"/>
</dbReference>
<dbReference type="InterPro" id="IPR036515">
    <property type="entry name" value="Transposase_17_sf"/>
</dbReference>